<sequence>MKELEAENNKEGGRVEVEVEGVEQQQPSTSGKKCRWKLCCLHLLPGSRISSDRGCG</sequence>
<reference evidence="2" key="1">
    <citation type="submission" date="2017-12" db="EMBL/GenBank/DDBJ databases">
        <authorList>
            <person name="Katneni V.K."/>
            <person name="Shekhar M.S."/>
            <person name="Otta S.K."/>
            <person name="Karthic K."/>
            <person name="Jangam A.K."/>
            <person name="Gopikrishna G."/>
            <person name="Vijayan K.K."/>
        </authorList>
    </citation>
    <scope>NUCLEOTIDE SEQUENCE [LARGE SCALE GENOMIC DNA]</scope>
    <source>
        <strain evidence="2">IN_AP4RU</strain>
    </source>
</reference>
<proteinExistence type="predicted"/>
<evidence type="ECO:0000313" key="2">
    <source>
        <dbReference type="EMBL" id="AUO15145.1"/>
    </source>
</evidence>
<dbReference type="Proteomes" id="UP000267352">
    <property type="component" value="Segment"/>
</dbReference>
<dbReference type="EMBL" id="MG702567">
    <property type="protein sequence ID" value="AUO15145.1"/>
    <property type="molecule type" value="Genomic_DNA"/>
</dbReference>
<organism evidence="2">
    <name type="scientific">White spot syndrome virus</name>
    <dbReference type="NCBI Taxonomy" id="342409"/>
    <lineage>
        <taxon>Viruses</taxon>
        <taxon>Viruses incertae sedis</taxon>
        <taxon>Naldaviricetes</taxon>
        <taxon>Nimaviridae</taxon>
        <taxon>Whispovirus</taxon>
    </lineage>
</organism>
<feature type="compositionally biased region" description="Basic and acidic residues" evidence="1">
    <location>
        <begin position="1"/>
        <end position="17"/>
    </location>
</feature>
<feature type="region of interest" description="Disordered" evidence="1">
    <location>
        <begin position="1"/>
        <end position="24"/>
    </location>
</feature>
<reference evidence="2" key="2">
    <citation type="journal article" date="2018" name="Genome Announc.">
        <title>First Report of a Complete Genome Sequence of White spot syndrome virus from India.</title>
        <authorList>
            <person name="Vinaya Kumar K."/>
            <person name="Shekhar M.S."/>
            <person name="Otta S.K."/>
            <person name="Karthic K."/>
            <person name="Ashok Kumar J."/>
            <person name="Gopikrishna G."/>
            <person name="Vijayan K.K."/>
        </authorList>
    </citation>
    <scope>NUCLEOTIDE SEQUENCE</scope>
    <source>
        <strain evidence="2">IN_AP4RU</strain>
    </source>
</reference>
<name>A0A2I6SC56_9VIRU</name>
<accession>A0A2I6SC56</accession>
<protein>
    <submittedName>
        <fullName evidence="2">WSSV362</fullName>
    </submittedName>
</protein>
<evidence type="ECO:0000256" key="1">
    <source>
        <dbReference type="SAM" id="MobiDB-lite"/>
    </source>
</evidence>